<dbReference type="Proteomes" id="UP000004926">
    <property type="component" value="Chromosome"/>
</dbReference>
<dbReference type="EMBL" id="CM001439">
    <property type="protein sequence ID" value="EHR50800.1"/>
    <property type="molecule type" value="Genomic_DNA"/>
</dbReference>
<dbReference type="HOGENOM" id="CLU_069356_45_3_11"/>
<evidence type="ECO:0000256" key="2">
    <source>
        <dbReference type="ARBA" id="ARBA00023125"/>
    </source>
</evidence>
<keyword evidence="1" id="KW-0805">Transcription regulation</keyword>
<dbReference type="SUPFAM" id="SSF46689">
    <property type="entry name" value="Homeodomain-like"/>
    <property type="match status" value="1"/>
</dbReference>
<dbReference type="GO" id="GO:0000976">
    <property type="term" value="F:transcription cis-regulatory region binding"/>
    <property type="evidence" value="ECO:0007669"/>
    <property type="project" value="TreeGrafter"/>
</dbReference>
<dbReference type="RefSeq" id="WP_009154185.1">
    <property type="nucleotide sequence ID" value="NZ_CM001439.1"/>
</dbReference>
<gene>
    <name evidence="6" type="ORF">SacmaDRAFT_2557</name>
</gene>
<feature type="DNA-binding region" description="H-T-H motif" evidence="4">
    <location>
        <begin position="37"/>
        <end position="56"/>
    </location>
</feature>
<evidence type="ECO:0000313" key="7">
    <source>
        <dbReference type="Proteomes" id="UP000004926"/>
    </source>
</evidence>
<sequence>MVAVSDSATTSLPPERRRRLLETAAREFAAAGYEQASLNRIIRACGMSKSSFYYYLDSKRELFELVVRELSDSLVRQLRIPEAEEFAVDFWASTLRLLERLADLAEREPLFTDLGRMFHLPGVPTGHGAAVDSAVAAAEGWLDRALAAGRARGAVRDDLPLGLQRHVTFAVLRAFDEWTLRHLAALERAESERLVRAQFEALRRLLAPRHETEENA</sequence>
<dbReference type="eggNOG" id="COG1309">
    <property type="taxonomic scope" value="Bacteria"/>
</dbReference>
<dbReference type="STRING" id="882083.SacmaDRAFT_2557"/>
<reference evidence="6 7" key="1">
    <citation type="journal article" date="2012" name="Stand. Genomic Sci.">
        <title>Genome sequence of the ocean sediment bacterium Saccharomonospora marina type strain (XMU15(T)).</title>
        <authorList>
            <person name="Klenk H.P."/>
            <person name="Lu M."/>
            <person name="Lucas S."/>
            <person name="Lapidus A."/>
            <person name="Copeland A."/>
            <person name="Pitluck S."/>
            <person name="Goodwin L.A."/>
            <person name="Han C."/>
            <person name="Tapia R."/>
            <person name="Brambilla E.M."/>
            <person name="Potter G."/>
            <person name="Land M."/>
            <person name="Ivanova N."/>
            <person name="Rohde M."/>
            <person name="Goker M."/>
            <person name="Detter J.C."/>
            <person name="Li W.J."/>
            <person name="Kyrpides N.C."/>
            <person name="Woyke T."/>
        </authorList>
    </citation>
    <scope>NUCLEOTIDE SEQUENCE [LARGE SCALE GENOMIC DNA]</scope>
    <source>
        <strain evidence="6 7">XMU15</strain>
    </source>
</reference>
<dbReference type="PANTHER" id="PTHR30055:SF234">
    <property type="entry name" value="HTH-TYPE TRANSCRIPTIONAL REGULATOR BETI"/>
    <property type="match status" value="1"/>
</dbReference>
<keyword evidence="7" id="KW-1185">Reference proteome</keyword>
<feature type="domain" description="HTH tetR-type" evidence="5">
    <location>
        <begin position="14"/>
        <end position="74"/>
    </location>
</feature>
<dbReference type="AlphaFoldDB" id="H5WZR8"/>
<accession>H5WZR8</accession>
<dbReference type="Gene3D" id="1.10.357.10">
    <property type="entry name" value="Tetracycline Repressor, domain 2"/>
    <property type="match status" value="1"/>
</dbReference>
<keyword evidence="2 4" id="KW-0238">DNA-binding</keyword>
<dbReference type="PROSITE" id="PS50977">
    <property type="entry name" value="HTH_TETR_2"/>
    <property type="match status" value="1"/>
</dbReference>
<name>H5WZR8_9PSEU</name>
<evidence type="ECO:0000259" key="5">
    <source>
        <dbReference type="PROSITE" id="PS50977"/>
    </source>
</evidence>
<dbReference type="GO" id="GO:0003700">
    <property type="term" value="F:DNA-binding transcription factor activity"/>
    <property type="evidence" value="ECO:0007669"/>
    <property type="project" value="TreeGrafter"/>
</dbReference>
<proteinExistence type="predicted"/>
<dbReference type="InterPro" id="IPR001647">
    <property type="entry name" value="HTH_TetR"/>
</dbReference>
<organism evidence="6 7">
    <name type="scientific">Saccharomonospora marina XMU15</name>
    <dbReference type="NCBI Taxonomy" id="882083"/>
    <lineage>
        <taxon>Bacteria</taxon>
        <taxon>Bacillati</taxon>
        <taxon>Actinomycetota</taxon>
        <taxon>Actinomycetes</taxon>
        <taxon>Pseudonocardiales</taxon>
        <taxon>Pseudonocardiaceae</taxon>
        <taxon>Saccharomonospora</taxon>
    </lineage>
</organism>
<evidence type="ECO:0000256" key="1">
    <source>
        <dbReference type="ARBA" id="ARBA00023015"/>
    </source>
</evidence>
<dbReference type="InterPro" id="IPR009057">
    <property type="entry name" value="Homeodomain-like_sf"/>
</dbReference>
<dbReference type="PANTHER" id="PTHR30055">
    <property type="entry name" value="HTH-TYPE TRANSCRIPTIONAL REGULATOR RUTR"/>
    <property type="match status" value="1"/>
</dbReference>
<dbReference type="PRINTS" id="PR00455">
    <property type="entry name" value="HTHTETR"/>
</dbReference>
<evidence type="ECO:0000256" key="4">
    <source>
        <dbReference type="PROSITE-ProRule" id="PRU00335"/>
    </source>
</evidence>
<dbReference type="Pfam" id="PF00440">
    <property type="entry name" value="TetR_N"/>
    <property type="match status" value="1"/>
</dbReference>
<protein>
    <submittedName>
        <fullName evidence="6">Transcriptional regulator</fullName>
    </submittedName>
</protein>
<keyword evidence="3" id="KW-0804">Transcription</keyword>
<evidence type="ECO:0000313" key="6">
    <source>
        <dbReference type="EMBL" id="EHR50800.1"/>
    </source>
</evidence>
<evidence type="ECO:0000256" key="3">
    <source>
        <dbReference type="ARBA" id="ARBA00023163"/>
    </source>
</evidence>
<dbReference type="InterPro" id="IPR050109">
    <property type="entry name" value="HTH-type_TetR-like_transc_reg"/>
</dbReference>